<organism evidence="1 2">
    <name type="scientific">Gnathostoma spinigerum</name>
    <dbReference type="NCBI Taxonomy" id="75299"/>
    <lineage>
        <taxon>Eukaryota</taxon>
        <taxon>Metazoa</taxon>
        <taxon>Ecdysozoa</taxon>
        <taxon>Nematoda</taxon>
        <taxon>Chromadorea</taxon>
        <taxon>Rhabditida</taxon>
        <taxon>Spirurina</taxon>
        <taxon>Gnathostomatomorpha</taxon>
        <taxon>Gnathostomatoidea</taxon>
        <taxon>Gnathostomatidae</taxon>
        <taxon>Gnathostoma</taxon>
    </lineage>
</organism>
<keyword evidence="2" id="KW-1185">Reference proteome</keyword>
<name>A0ABD6EF71_9BILA</name>
<dbReference type="Proteomes" id="UP001608902">
    <property type="component" value="Unassembled WGS sequence"/>
</dbReference>
<evidence type="ECO:0000313" key="1">
    <source>
        <dbReference type="EMBL" id="MFH4975172.1"/>
    </source>
</evidence>
<dbReference type="AlphaFoldDB" id="A0ABD6EF71"/>
<evidence type="ECO:0000313" key="2">
    <source>
        <dbReference type="Proteomes" id="UP001608902"/>
    </source>
</evidence>
<gene>
    <name evidence="1" type="ORF">AB6A40_001881</name>
</gene>
<reference evidence="1 2" key="1">
    <citation type="submission" date="2024-08" db="EMBL/GenBank/DDBJ databases">
        <title>Gnathostoma spinigerum genome.</title>
        <authorList>
            <person name="Gonzalez-Bertolin B."/>
            <person name="Monzon S."/>
            <person name="Zaballos A."/>
            <person name="Jimenez P."/>
            <person name="Dekumyoy P."/>
            <person name="Varona S."/>
            <person name="Cuesta I."/>
            <person name="Sumanam S."/>
            <person name="Adisakwattana P."/>
            <person name="Gasser R.B."/>
            <person name="Hernandez-Gonzalez A."/>
            <person name="Young N.D."/>
            <person name="Perteguer M.J."/>
        </authorList>
    </citation>
    <scope>NUCLEOTIDE SEQUENCE [LARGE SCALE GENOMIC DNA]</scope>
    <source>
        <strain evidence="1">AL3</strain>
        <tissue evidence="1">Liver</tissue>
    </source>
</reference>
<sequence length="87" mass="10183">MVKKLLRRLRNGSLNAVEAYLKGDELLDAFKSLRQQAEQCTKAATHCMEAQKTSNTLRERQKLWNLRLLQFIDEKIENIRIAPINRT</sequence>
<accession>A0ABD6EF71</accession>
<proteinExistence type="predicted"/>
<protein>
    <submittedName>
        <fullName evidence="1">Uncharacterized protein</fullName>
    </submittedName>
</protein>
<comment type="caution">
    <text evidence="1">The sequence shown here is derived from an EMBL/GenBank/DDBJ whole genome shotgun (WGS) entry which is preliminary data.</text>
</comment>
<dbReference type="EMBL" id="JBGFUD010000754">
    <property type="protein sequence ID" value="MFH4975172.1"/>
    <property type="molecule type" value="Genomic_DNA"/>
</dbReference>